<name>A0A8I1KM20_9HYPH</name>
<dbReference type="Proteomes" id="UP000623250">
    <property type="component" value="Unassembled WGS sequence"/>
</dbReference>
<reference evidence="1 2" key="1">
    <citation type="submission" date="2020-12" db="EMBL/GenBank/DDBJ databases">
        <title>Revised draft genomes of Rhodomicrobium vannielii ATCC 17100 and Rhodomicrobium udaipurense JA643.</title>
        <authorList>
            <person name="Conners E.M."/>
            <person name="Davenport E.J."/>
            <person name="Bose A."/>
        </authorList>
    </citation>
    <scope>NUCLEOTIDE SEQUENCE [LARGE SCALE GENOMIC DNA]</scope>
    <source>
        <strain evidence="1 2">JA643</strain>
    </source>
</reference>
<organism evidence="1 2">
    <name type="scientific">Rhodomicrobium udaipurense</name>
    <dbReference type="NCBI Taxonomy" id="1202716"/>
    <lineage>
        <taxon>Bacteria</taxon>
        <taxon>Pseudomonadati</taxon>
        <taxon>Pseudomonadota</taxon>
        <taxon>Alphaproteobacteria</taxon>
        <taxon>Hyphomicrobiales</taxon>
        <taxon>Hyphomicrobiaceae</taxon>
        <taxon>Rhodomicrobium</taxon>
    </lineage>
</organism>
<gene>
    <name evidence="1" type="ORF">JDN41_13310</name>
</gene>
<sequence length="92" mass="10185">MLAIDKAGPESQIEQRVKPEKGHQVFFFVAELLIVAREFIICEKYALRAVHAIGLLGGSSDSQQLTNLRGMKGFPQTVDSLYNPLSPHVFVS</sequence>
<evidence type="ECO:0000313" key="2">
    <source>
        <dbReference type="Proteomes" id="UP000623250"/>
    </source>
</evidence>
<dbReference type="RefSeq" id="WP_155954945.1">
    <property type="nucleotide sequence ID" value="NZ_JAEMUK010000079.1"/>
</dbReference>
<evidence type="ECO:0000313" key="1">
    <source>
        <dbReference type="EMBL" id="MBJ7544528.1"/>
    </source>
</evidence>
<keyword evidence="2" id="KW-1185">Reference proteome</keyword>
<protein>
    <submittedName>
        <fullName evidence="1">Uncharacterized protein</fullName>
    </submittedName>
</protein>
<dbReference type="AlphaFoldDB" id="A0A8I1KM20"/>
<dbReference type="EMBL" id="JAEMUK010000079">
    <property type="protein sequence ID" value="MBJ7544528.1"/>
    <property type="molecule type" value="Genomic_DNA"/>
</dbReference>
<comment type="caution">
    <text evidence="1">The sequence shown here is derived from an EMBL/GenBank/DDBJ whole genome shotgun (WGS) entry which is preliminary data.</text>
</comment>
<accession>A0A8I1KM20</accession>
<proteinExistence type="predicted"/>